<gene>
    <name evidence="2" type="ORF">J2I46_02545</name>
</gene>
<keyword evidence="1" id="KW-0732">Signal</keyword>
<sequence length="163" mass="17017">MKKIATIALFALALISLYACNNDLNKVFDPEIPLVEFQPAVVNAASVGRTYPLISTGNSVTAAATVTAQLNLLGRQRSSELTVRVAPEMGTNGTTALPSSYTLSNGGTVVFAPNSSTAAVSISVGRATSTTAAVANIILVIDSTSADYKPSPNYKRIGYSFRQ</sequence>
<keyword evidence="3" id="KW-1185">Reference proteome</keyword>
<dbReference type="PROSITE" id="PS51257">
    <property type="entry name" value="PROKAR_LIPOPROTEIN"/>
    <property type="match status" value="1"/>
</dbReference>
<evidence type="ECO:0000313" key="2">
    <source>
        <dbReference type="EMBL" id="MBO0947445.1"/>
    </source>
</evidence>
<evidence type="ECO:0008006" key="4">
    <source>
        <dbReference type="Google" id="ProtNLM"/>
    </source>
</evidence>
<evidence type="ECO:0000256" key="1">
    <source>
        <dbReference type="SAM" id="SignalP"/>
    </source>
</evidence>
<accession>A0ABS3JBU1</accession>
<reference evidence="2 3" key="1">
    <citation type="submission" date="2021-03" db="EMBL/GenBank/DDBJ databases">
        <title>Fibrella sp. HMF5405 genome sequencing and assembly.</title>
        <authorList>
            <person name="Kang H."/>
            <person name="Kim H."/>
            <person name="Bae S."/>
            <person name="Joh K."/>
        </authorList>
    </citation>
    <scope>NUCLEOTIDE SEQUENCE [LARGE SCALE GENOMIC DNA]</scope>
    <source>
        <strain evidence="2 3">HMF5405</strain>
    </source>
</reference>
<protein>
    <recommendedName>
        <fullName evidence="4">DUF4843 domain-containing protein</fullName>
    </recommendedName>
</protein>
<feature type="chain" id="PRO_5046274816" description="DUF4843 domain-containing protein" evidence="1">
    <location>
        <begin position="22"/>
        <end position="163"/>
    </location>
</feature>
<dbReference type="Proteomes" id="UP000664628">
    <property type="component" value="Unassembled WGS sequence"/>
</dbReference>
<evidence type="ECO:0000313" key="3">
    <source>
        <dbReference type="Proteomes" id="UP000664628"/>
    </source>
</evidence>
<proteinExistence type="predicted"/>
<comment type="caution">
    <text evidence="2">The sequence shown here is derived from an EMBL/GenBank/DDBJ whole genome shotgun (WGS) entry which is preliminary data.</text>
</comment>
<feature type="signal peptide" evidence="1">
    <location>
        <begin position="1"/>
        <end position="21"/>
    </location>
</feature>
<dbReference type="EMBL" id="JAFMYW010000001">
    <property type="protein sequence ID" value="MBO0947445.1"/>
    <property type="molecule type" value="Genomic_DNA"/>
</dbReference>
<name>A0ABS3JBU1_9BACT</name>
<organism evidence="2 3">
    <name type="scientific">Fibrella forsythiae</name>
    <dbReference type="NCBI Taxonomy" id="2817061"/>
    <lineage>
        <taxon>Bacteria</taxon>
        <taxon>Pseudomonadati</taxon>
        <taxon>Bacteroidota</taxon>
        <taxon>Cytophagia</taxon>
        <taxon>Cytophagales</taxon>
        <taxon>Spirosomataceae</taxon>
        <taxon>Fibrella</taxon>
    </lineage>
</organism>
<dbReference type="RefSeq" id="WP_207327354.1">
    <property type="nucleotide sequence ID" value="NZ_JAFMYW010000001.1"/>
</dbReference>